<comment type="caution">
    <text evidence="2">The sequence shown here is derived from an EMBL/GenBank/DDBJ whole genome shotgun (WGS) entry which is preliminary data.</text>
</comment>
<keyword evidence="3" id="KW-1185">Reference proteome</keyword>
<protein>
    <recommendedName>
        <fullName evidence="1">Winged helix-turn helix domain-containing protein</fullName>
    </recommendedName>
</protein>
<dbReference type="OrthoDB" id="455352at2"/>
<name>A0A2A2TDD3_9CYAN</name>
<dbReference type="AlphaFoldDB" id="A0A2A2TDD3"/>
<dbReference type="Pfam" id="PF13592">
    <property type="entry name" value="HTH_33"/>
    <property type="match status" value="1"/>
</dbReference>
<feature type="domain" description="Winged helix-turn helix" evidence="1">
    <location>
        <begin position="19"/>
        <end position="71"/>
    </location>
</feature>
<dbReference type="RefSeq" id="WP_095723951.1">
    <property type="nucleotide sequence ID" value="NZ_NTFS01000346.1"/>
</dbReference>
<accession>A0A2A2TDD3</accession>
<sequence length="74" mass="8327">MAALKEELKTGKGFASYGAIVEWLKQEHGLEIEYGTVYSLARYTLGAKLKVPRPQSHKQDEKLVSEFKKNSVLS</sequence>
<dbReference type="InterPro" id="IPR025959">
    <property type="entry name" value="Winged_HTH_dom"/>
</dbReference>
<dbReference type="Proteomes" id="UP000218238">
    <property type="component" value="Unassembled WGS sequence"/>
</dbReference>
<dbReference type="EMBL" id="NTFS01000346">
    <property type="protein sequence ID" value="PAX51723.1"/>
    <property type="molecule type" value="Genomic_DNA"/>
</dbReference>
<gene>
    <name evidence="2" type="ORF">CK510_23250</name>
</gene>
<reference evidence="2 3" key="1">
    <citation type="submission" date="2017-08" db="EMBL/GenBank/DDBJ databases">
        <title>Draft genome sequence of filamentous cyanobacterium Calothrix elsteri CCALA 953.</title>
        <authorList>
            <person name="Gagunashvili A.N."/>
            <person name="Elster J."/>
            <person name="Andresson O.S."/>
        </authorList>
    </citation>
    <scope>NUCLEOTIDE SEQUENCE [LARGE SCALE GENOMIC DNA]</scope>
    <source>
        <strain evidence="2 3">CCALA 953</strain>
    </source>
</reference>
<organism evidence="2 3">
    <name type="scientific">Brunnivagina elsteri CCALA 953</name>
    <dbReference type="NCBI Taxonomy" id="987040"/>
    <lineage>
        <taxon>Bacteria</taxon>
        <taxon>Bacillati</taxon>
        <taxon>Cyanobacteriota</taxon>
        <taxon>Cyanophyceae</taxon>
        <taxon>Nostocales</taxon>
        <taxon>Calotrichaceae</taxon>
        <taxon>Brunnivagina</taxon>
    </lineage>
</organism>
<evidence type="ECO:0000259" key="1">
    <source>
        <dbReference type="Pfam" id="PF13592"/>
    </source>
</evidence>
<evidence type="ECO:0000313" key="3">
    <source>
        <dbReference type="Proteomes" id="UP000218238"/>
    </source>
</evidence>
<proteinExistence type="predicted"/>
<evidence type="ECO:0000313" key="2">
    <source>
        <dbReference type="EMBL" id="PAX51723.1"/>
    </source>
</evidence>